<feature type="transmembrane region" description="Helical" evidence="1">
    <location>
        <begin position="368"/>
        <end position="386"/>
    </location>
</feature>
<dbReference type="AlphaFoldDB" id="A0A2T5MII1"/>
<sequence length="443" mass="48906">MLYNPAGLAIAGMGFYLLLWVLAPVHLDAPLSFGGLAFIFACYVFFIAGCVLGNKKRTTLALYRQMPQLRGDMSSKVFWIICVIGLIGACLKVYDRYFIRGISLGAGLFDAREELNDAASGPFSVIAGLLYPFSLIPLIVDLSIYRVKRLRFRRVVAALLFIFPAVDALLLLSRSQMLVSGLLIYLLISHAVHGGRLIVRKMVLVAVGILAFLVTLSAVVFATRLEGMGHDLAYSILNSGYAFTVQPSANLLAYIEQSGSYFTGALLTVTNFSQYLLHGIPEFCLLWDRGDSQLFTWGSQFFFPYVKTLNILQLANIPIPEAEDVYVRAGIFTSFFGPLWADFGYFGLIFMLLFGFLAARASNAMINGNVYVTPLYLYMALIILMMPTVNLFIGAQGIYAINAFIVFILISKFPGTKMTPRLVAMATPSEQDLTVQDAPRAHP</sequence>
<keyword evidence="1" id="KW-0812">Transmembrane</keyword>
<dbReference type="RefSeq" id="WP_107939562.1">
    <property type="nucleotide sequence ID" value="NZ_QANS01000002.1"/>
</dbReference>
<feature type="transmembrane region" description="Helical" evidence="1">
    <location>
        <begin position="178"/>
        <end position="195"/>
    </location>
</feature>
<comment type="caution">
    <text evidence="2">The sequence shown here is derived from an EMBL/GenBank/DDBJ whole genome shotgun (WGS) entry which is preliminary data.</text>
</comment>
<gene>
    <name evidence="2" type="ORF">CJD38_06885</name>
</gene>
<feature type="transmembrane region" description="Helical" evidence="1">
    <location>
        <begin position="202"/>
        <end position="222"/>
    </location>
</feature>
<evidence type="ECO:0000313" key="2">
    <source>
        <dbReference type="EMBL" id="PTU32368.1"/>
    </source>
</evidence>
<feature type="transmembrane region" description="Helical" evidence="1">
    <location>
        <begin position="343"/>
        <end position="361"/>
    </location>
</feature>
<proteinExistence type="predicted"/>
<feature type="transmembrane region" description="Helical" evidence="1">
    <location>
        <begin position="392"/>
        <end position="411"/>
    </location>
</feature>
<name>A0A2T5MII1_9GAMM</name>
<keyword evidence="3" id="KW-1185">Reference proteome</keyword>
<evidence type="ECO:0008006" key="4">
    <source>
        <dbReference type="Google" id="ProtNLM"/>
    </source>
</evidence>
<accession>A0A2T5MII1</accession>
<evidence type="ECO:0000256" key="1">
    <source>
        <dbReference type="SAM" id="Phobius"/>
    </source>
</evidence>
<dbReference type="NCBIfam" id="TIGR04370">
    <property type="entry name" value="glyco_rpt_poly"/>
    <property type="match status" value="1"/>
</dbReference>
<feature type="transmembrane region" description="Helical" evidence="1">
    <location>
        <begin position="7"/>
        <end position="27"/>
    </location>
</feature>
<dbReference type="EMBL" id="QANS01000002">
    <property type="protein sequence ID" value="PTU32368.1"/>
    <property type="molecule type" value="Genomic_DNA"/>
</dbReference>
<feature type="transmembrane region" description="Helical" evidence="1">
    <location>
        <begin position="123"/>
        <end position="143"/>
    </location>
</feature>
<reference evidence="2 3" key="1">
    <citation type="submission" date="2018-04" db="EMBL/GenBank/DDBJ databases">
        <title>Novel species isolated from glacier.</title>
        <authorList>
            <person name="Liu Q."/>
            <person name="Xin Y.-H."/>
        </authorList>
    </citation>
    <scope>NUCLEOTIDE SEQUENCE [LARGE SCALE GENOMIC DNA]</scope>
    <source>
        <strain evidence="2 3">GT1R17</strain>
    </source>
</reference>
<dbReference type="OrthoDB" id="7017941at2"/>
<feature type="transmembrane region" description="Helical" evidence="1">
    <location>
        <begin position="73"/>
        <end position="94"/>
    </location>
</feature>
<feature type="transmembrane region" description="Helical" evidence="1">
    <location>
        <begin position="155"/>
        <end position="172"/>
    </location>
</feature>
<evidence type="ECO:0000313" key="3">
    <source>
        <dbReference type="Proteomes" id="UP000244248"/>
    </source>
</evidence>
<feature type="transmembrane region" description="Helical" evidence="1">
    <location>
        <begin position="33"/>
        <end position="52"/>
    </location>
</feature>
<dbReference type="Proteomes" id="UP000244248">
    <property type="component" value="Unassembled WGS sequence"/>
</dbReference>
<keyword evidence="1" id="KW-1133">Transmembrane helix</keyword>
<keyword evidence="1" id="KW-0472">Membrane</keyword>
<organism evidence="2 3">
    <name type="scientific">Stenotrophobium rhamnosiphilum</name>
    <dbReference type="NCBI Taxonomy" id="2029166"/>
    <lineage>
        <taxon>Bacteria</taxon>
        <taxon>Pseudomonadati</taxon>
        <taxon>Pseudomonadota</taxon>
        <taxon>Gammaproteobacteria</taxon>
        <taxon>Nevskiales</taxon>
        <taxon>Nevskiaceae</taxon>
        <taxon>Stenotrophobium</taxon>
    </lineage>
</organism>
<protein>
    <recommendedName>
        <fullName evidence="4">Oligosaccharide repeat unit polymerase</fullName>
    </recommendedName>
</protein>